<evidence type="ECO:0000256" key="6">
    <source>
        <dbReference type="ARBA" id="ARBA00022679"/>
    </source>
</evidence>
<dbReference type="Pfam" id="PF00512">
    <property type="entry name" value="HisKA"/>
    <property type="match status" value="1"/>
</dbReference>
<dbReference type="SMART" id="SM00388">
    <property type="entry name" value="HisKA"/>
    <property type="match status" value="1"/>
</dbReference>
<dbReference type="InterPro" id="IPR050398">
    <property type="entry name" value="HssS/ArlS-like"/>
</dbReference>
<dbReference type="Pfam" id="PF02518">
    <property type="entry name" value="HATPase_c"/>
    <property type="match status" value="1"/>
</dbReference>
<evidence type="ECO:0000256" key="12">
    <source>
        <dbReference type="ARBA" id="ARBA00023012"/>
    </source>
</evidence>
<dbReference type="Gene3D" id="6.10.340.10">
    <property type="match status" value="1"/>
</dbReference>
<keyword evidence="10" id="KW-0067">ATP-binding</keyword>
<dbReference type="CDD" id="cd06225">
    <property type="entry name" value="HAMP"/>
    <property type="match status" value="1"/>
</dbReference>
<evidence type="ECO:0000259" key="16">
    <source>
        <dbReference type="PROSITE" id="PS50209"/>
    </source>
</evidence>
<keyword evidence="5" id="KW-0597">Phosphoprotein</keyword>
<dbReference type="PROSITE" id="PS50209">
    <property type="entry name" value="CARD"/>
    <property type="match status" value="1"/>
</dbReference>
<dbReference type="PROSITE" id="PS50109">
    <property type="entry name" value="HIS_KIN"/>
    <property type="match status" value="1"/>
</dbReference>
<dbReference type="InterPro" id="IPR003660">
    <property type="entry name" value="HAMP_dom"/>
</dbReference>
<evidence type="ECO:0000256" key="9">
    <source>
        <dbReference type="ARBA" id="ARBA00022777"/>
    </source>
</evidence>
<dbReference type="FunFam" id="1.10.287.130:FF:000001">
    <property type="entry name" value="Two-component sensor histidine kinase"/>
    <property type="match status" value="1"/>
</dbReference>
<dbReference type="EMBL" id="JACJVQ010000004">
    <property type="protein sequence ID" value="MBB6633411.1"/>
    <property type="molecule type" value="Genomic_DNA"/>
</dbReference>
<evidence type="ECO:0000313" key="18">
    <source>
        <dbReference type="EMBL" id="MBB6633411.1"/>
    </source>
</evidence>
<sequence length="348" mass="39864">MVLTIVLSYFLSLYVIGFIGRLIDSTTAQGKLEYIPFLVVASVAVFTMIFLLLFYLLTKRIIKYFSVLSEGLDIISKGNFEYRVPVVREDELGALARNMNKMAEHLAAQKIKEKEAEESKMNLITGVSHDLRTPLTSMIGYLDLLRQRSYLDENEYDRFVNNAFSKAQQLKKLIDDLFIYTRLTSGNMTLAKQRADMRELLEQVLFEFVPIAEEHHAVVQSQIGIQKAAVHIDPEQVARILDNLLMNALKYSTTPKFIDVHLTSNQTSVYLTITNEGERITKEQEAKLFDRFYKTENMEHHSHLQAGAGLGLAIARQLAERQDGRLTLEYDNGHYAFTLELPLLECRE</sequence>
<evidence type="ECO:0000256" key="2">
    <source>
        <dbReference type="ARBA" id="ARBA00004651"/>
    </source>
</evidence>
<evidence type="ECO:0000256" key="11">
    <source>
        <dbReference type="ARBA" id="ARBA00022989"/>
    </source>
</evidence>
<feature type="transmembrane region" description="Helical" evidence="14">
    <location>
        <begin position="6"/>
        <end position="23"/>
    </location>
</feature>
<keyword evidence="12" id="KW-0902">Two-component regulatory system</keyword>
<comment type="subcellular location">
    <subcellularLocation>
        <location evidence="2">Cell membrane</location>
        <topology evidence="2">Multi-pass membrane protein</topology>
    </subcellularLocation>
</comment>
<evidence type="ECO:0000256" key="5">
    <source>
        <dbReference type="ARBA" id="ARBA00022553"/>
    </source>
</evidence>
<evidence type="ECO:0000259" key="15">
    <source>
        <dbReference type="PROSITE" id="PS50109"/>
    </source>
</evidence>
<keyword evidence="13 14" id="KW-0472">Membrane</keyword>
<dbReference type="GO" id="GO:0000155">
    <property type="term" value="F:phosphorelay sensor kinase activity"/>
    <property type="evidence" value="ECO:0007669"/>
    <property type="project" value="InterPro"/>
</dbReference>
<evidence type="ECO:0000256" key="3">
    <source>
        <dbReference type="ARBA" id="ARBA00012438"/>
    </source>
</evidence>
<dbReference type="Proteomes" id="UP000535838">
    <property type="component" value="Unassembled WGS sequence"/>
</dbReference>
<dbReference type="PRINTS" id="PR00344">
    <property type="entry name" value="BCTRLSENSOR"/>
</dbReference>
<dbReference type="Gene3D" id="1.10.287.130">
    <property type="match status" value="1"/>
</dbReference>
<dbReference type="InterPro" id="IPR003661">
    <property type="entry name" value="HisK_dim/P_dom"/>
</dbReference>
<feature type="domain" description="HAMP" evidence="17">
    <location>
        <begin position="59"/>
        <end position="111"/>
    </location>
</feature>
<dbReference type="InterPro" id="IPR005467">
    <property type="entry name" value="His_kinase_dom"/>
</dbReference>
<comment type="catalytic activity">
    <reaction evidence="1">
        <text>ATP + protein L-histidine = ADP + protein N-phospho-L-histidine.</text>
        <dbReference type="EC" id="2.7.13.3"/>
    </reaction>
</comment>
<evidence type="ECO:0000256" key="13">
    <source>
        <dbReference type="ARBA" id="ARBA00023136"/>
    </source>
</evidence>
<organism evidence="18 19">
    <name type="scientific">Cohnella thailandensis</name>
    <dbReference type="NCBI Taxonomy" id="557557"/>
    <lineage>
        <taxon>Bacteria</taxon>
        <taxon>Bacillati</taxon>
        <taxon>Bacillota</taxon>
        <taxon>Bacilli</taxon>
        <taxon>Bacillales</taxon>
        <taxon>Paenibacillaceae</taxon>
        <taxon>Cohnella</taxon>
    </lineage>
</organism>
<dbReference type="EC" id="2.7.13.3" evidence="3"/>
<dbReference type="PANTHER" id="PTHR45528">
    <property type="entry name" value="SENSOR HISTIDINE KINASE CPXA"/>
    <property type="match status" value="1"/>
</dbReference>
<evidence type="ECO:0000313" key="19">
    <source>
        <dbReference type="Proteomes" id="UP000535838"/>
    </source>
</evidence>
<dbReference type="GO" id="GO:0005886">
    <property type="term" value="C:plasma membrane"/>
    <property type="evidence" value="ECO:0007669"/>
    <property type="project" value="UniProtKB-SubCell"/>
</dbReference>
<evidence type="ECO:0000256" key="8">
    <source>
        <dbReference type="ARBA" id="ARBA00022741"/>
    </source>
</evidence>
<dbReference type="InterPro" id="IPR036097">
    <property type="entry name" value="HisK_dim/P_sf"/>
</dbReference>
<accession>A0A841SXE0</accession>
<comment type="caution">
    <text evidence="18">The sequence shown here is derived from an EMBL/GenBank/DDBJ whole genome shotgun (WGS) entry which is preliminary data.</text>
</comment>
<keyword evidence="8" id="KW-0547">Nucleotide-binding</keyword>
<keyword evidence="11 14" id="KW-1133">Transmembrane helix</keyword>
<dbReference type="InterPro" id="IPR004358">
    <property type="entry name" value="Sig_transdc_His_kin-like_C"/>
</dbReference>
<dbReference type="CDD" id="cd00082">
    <property type="entry name" value="HisKA"/>
    <property type="match status" value="1"/>
</dbReference>
<dbReference type="InterPro" id="IPR036890">
    <property type="entry name" value="HATPase_C_sf"/>
</dbReference>
<name>A0A841SXE0_9BACL</name>
<dbReference type="SMART" id="SM00304">
    <property type="entry name" value="HAMP"/>
    <property type="match status" value="1"/>
</dbReference>
<evidence type="ECO:0000256" key="1">
    <source>
        <dbReference type="ARBA" id="ARBA00000085"/>
    </source>
</evidence>
<dbReference type="InterPro" id="IPR001315">
    <property type="entry name" value="CARD"/>
</dbReference>
<evidence type="ECO:0000256" key="4">
    <source>
        <dbReference type="ARBA" id="ARBA00022475"/>
    </source>
</evidence>
<dbReference type="RefSeq" id="WP_185118651.1">
    <property type="nucleotide sequence ID" value="NZ_JACJVQ010000004.1"/>
</dbReference>
<dbReference type="PROSITE" id="PS50885">
    <property type="entry name" value="HAMP"/>
    <property type="match status" value="1"/>
</dbReference>
<reference evidence="18 19" key="1">
    <citation type="submission" date="2020-08" db="EMBL/GenBank/DDBJ databases">
        <title>Cohnella phylogeny.</title>
        <authorList>
            <person name="Dunlap C."/>
        </authorList>
    </citation>
    <scope>NUCLEOTIDE SEQUENCE [LARGE SCALE GENOMIC DNA]</scope>
    <source>
        <strain evidence="18 19">DSM 25241</strain>
    </source>
</reference>
<dbReference type="Gene3D" id="3.30.565.10">
    <property type="entry name" value="Histidine kinase-like ATPase, C-terminal domain"/>
    <property type="match status" value="1"/>
</dbReference>
<dbReference type="PANTHER" id="PTHR45528:SF8">
    <property type="entry name" value="HISTIDINE KINASE"/>
    <property type="match status" value="1"/>
</dbReference>
<feature type="domain" description="CARD" evidence="16">
    <location>
        <begin position="108"/>
        <end position="182"/>
    </location>
</feature>
<evidence type="ECO:0000256" key="14">
    <source>
        <dbReference type="SAM" id="Phobius"/>
    </source>
</evidence>
<feature type="domain" description="Histidine kinase" evidence="15">
    <location>
        <begin position="126"/>
        <end position="345"/>
    </location>
</feature>
<evidence type="ECO:0000256" key="7">
    <source>
        <dbReference type="ARBA" id="ARBA00022692"/>
    </source>
</evidence>
<dbReference type="SUPFAM" id="SSF47384">
    <property type="entry name" value="Homodimeric domain of signal transducing histidine kinase"/>
    <property type="match status" value="1"/>
</dbReference>
<keyword evidence="6" id="KW-0808">Transferase</keyword>
<keyword evidence="19" id="KW-1185">Reference proteome</keyword>
<dbReference type="SUPFAM" id="SSF158472">
    <property type="entry name" value="HAMP domain-like"/>
    <property type="match status" value="1"/>
</dbReference>
<keyword evidence="7 14" id="KW-0812">Transmembrane</keyword>
<keyword evidence="4" id="KW-1003">Cell membrane</keyword>
<dbReference type="SUPFAM" id="SSF55874">
    <property type="entry name" value="ATPase domain of HSP90 chaperone/DNA topoisomerase II/histidine kinase"/>
    <property type="match status" value="1"/>
</dbReference>
<gene>
    <name evidence="18" type="ORF">H7B67_04750</name>
</gene>
<keyword evidence="9 18" id="KW-0418">Kinase</keyword>
<protein>
    <recommendedName>
        <fullName evidence="3">histidine kinase</fullName>
        <ecNumber evidence="3">2.7.13.3</ecNumber>
    </recommendedName>
</protein>
<feature type="transmembrane region" description="Helical" evidence="14">
    <location>
        <begin position="35"/>
        <end position="57"/>
    </location>
</feature>
<dbReference type="SMART" id="SM00387">
    <property type="entry name" value="HATPase_c"/>
    <property type="match status" value="1"/>
</dbReference>
<dbReference type="InterPro" id="IPR003594">
    <property type="entry name" value="HATPase_dom"/>
</dbReference>
<dbReference type="GO" id="GO:0005524">
    <property type="term" value="F:ATP binding"/>
    <property type="evidence" value="ECO:0007669"/>
    <property type="project" value="UniProtKB-KW"/>
</dbReference>
<proteinExistence type="predicted"/>
<evidence type="ECO:0000259" key="17">
    <source>
        <dbReference type="PROSITE" id="PS50885"/>
    </source>
</evidence>
<dbReference type="Pfam" id="PF00672">
    <property type="entry name" value="HAMP"/>
    <property type="match status" value="1"/>
</dbReference>
<evidence type="ECO:0000256" key="10">
    <source>
        <dbReference type="ARBA" id="ARBA00022840"/>
    </source>
</evidence>
<dbReference type="AlphaFoldDB" id="A0A841SXE0"/>